<feature type="compositionally biased region" description="Low complexity" evidence="6">
    <location>
        <begin position="1"/>
        <end position="19"/>
    </location>
</feature>
<keyword evidence="5 7" id="KW-0472">Membrane</keyword>
<comment type="caution">
    <text evidence="9">The sequence shown here is derived from an EMBL/GenBank/DDBJ whole genome shotgun (WGS) entry which is preliminary data.</text>
</comment>
<evidence type="ECO:0000256" key="5">
    <source>
        <dbReference type="ARBA" id="ARBA00023136"/>
    </source>
</evidence>
<dbReference type="PANTHER" id="PTHR12608">
    <property type="entry name" value="TRANSMEMBRANE PROTEIN HTP-1 RELATED"/>
    <property type="match status" value="1"/>
</dbReference>
<dbReference type="InterPro" id="IPR001727">
    <property type="entry name" value="GDT1-like"/>
</dbReference>
<dbReference type="PROSITE" id="PS00018">
    <property type="entry name" value="EF_HAND_1"/>
    <property type="match status" value="1"/>
</dbReference>
<evidence type="ECO:0000256" key="7">
    <source>
        <dbReference type="SAM" id="Phobius"/>
    </source>
</evidence>
<dbReference type="InterPro" id="IPR002048">
    <property type="entry name" value="EF_hand_dom"/>
</dbReference>
<dbReference type="Proteomes" id="UP001230188">
    <property type="component" value="Unassembled WGS sequence"/>
</dbReference>
<proteinExistence type="inferred from homology"/>
<dbReference type="GO" id="GO:0032472">
    <property type="term" value="P:Golgi calcium ion transport"/>
    <property type="evidence" value="ECO:0007669"/>
    <property type="project" value="TreeGrafter"/>
</dbReference>
<reference evidence="9" key="1">
    <citation type="submission" date="2023-01" db="EMBL/GenBank/DDBJ databases">
        <title>Metagenome sequencing of chrysophaentin producing Chrysophaeum taylorii.</title>
        <authorList>
            <person name="Davison J."/>
            <person name="Bewley C."/>
        </authorList>
    </citation>
    <scope>NUCLEOTIDE SEQUENCE</scope>
    <source>
        <strain evidence="9">NIES-1699</strain>
    </source>
</reference>
<dbReference type="EMBL" id="JAQMWT010000370">
    <property type="protein sequence ID" value="KAJ8602734.1"/>
    <property type="molecule type" value="Genomic_DNA"/>
</dbReference>
<feature type="domain" description="EF-hand" evidence="8">
    <location>
        <begin position="256"/>
        <end position="285"/>
    </location>
</feature>
<dbReference type="GO" id="GO:0005384">
    <property type="term" value="F:manganese ion transmembrane transporter activity"/>
    <property type="evidence" value="ECO:0007669"/>
    <property type="project" value="TreeGrafter"/>
</dbReference>
<dbReference type="PANTHER" id="PTHR12608:SF1">
    <property type="entry name" value="TRANSMEMBRANE PROTEIN 165"/>
    <property type="match status" value="1"/>
</dbReference>
<evidence type="ECO:0000313" key="10">
    <source>
        <dbReference type="Proteomes" id="UP001230188"/>
    </source>
</evidence>
<evidence type="ECO:0000256" key="4">
    <source>
        <dbReference type="ARBA" id="ARBA00022989"/>
    </source>
</evidence>
<dbReference type="GO" id="GO:0032468">
    <property type="term" value="P:Golgi calcium ion homeostasis"/>
    <property type="evidence" value="ECO:0007669"/>
    <property type="project" value="TreeGrafter"/>
</dbReference>
<keyword evidence="3 7" id="KW-0812">Transmembrane</keyword>
<evidence type="ECO:0000259" key="8">
    <source>
        <dbReference type="PROSITE" id="PS50222"/>
    </source>
</evidence>
<keyword evidence="10" id="KW-1185">Reference proteome</keyword>
<feature type="transmembrane region" description="Helical" evidence="7">
    <location>
        <begin position="500"/>
        <end position="519"/>
    </location>
</feature>
<gene>
    <name evidence="9" type="ORF">CTAYLR_003799</name>
</gene>
<feature type="transmembrane region" description="Helical" evidence="7">
    <location>
        <begin position="344"/>
        <end position="364"/>
    </location>
</feature>
<dbReference type="AlphaFoldDB" id="A0AAD7UEW7"/>
<accession>A0AAD7UEW7</accession>
<organism evidence="9 10">
    <name type="scientific">Chrysophaeum taylorii</name>
    <dbReference type="NCBI Taxonomy" id="2483200"/>
    <lineage>
        <taxon>Eukaryota</taxon>
        <taxon>Sar</taxon>
        <taxon>Stramenopiles</taxon>
        <taxon>Ochrophyta</taxon>
        <taxon>Pelagophyceae</taxon>
        <taxon>Pelagomonadales</taxon>
        <taxon>Pelagomonadaceae</taxon>
        <taxon>Chrysophaeum</taxon>
    </lineage>
</organism>
<evidence type="ECO:0000256" key="1">
    <source>
        <dbReference type="ARBA" id="ARBA00004141"/>
    </source>
</evidence>
<comment type="similarity">
    <text evidence="2">Belongs to the GDT1 family.</text>
</comment>
<comment type="subcellular location">
    <subcellularLocation>
        <location evidence="1">Membrane</location>
        <topology evidence="1">Multi-pass membrane protein</topology>
    </subcellularLocation>
</comment>
<dbReference type="GO" id="GO:0005509">
    <property type="term" value="F:calcium ion binding"/>
    <property type="evidence" value="ECO:0007669"/>
    <property type="project" value="InterPro"/>
</dbReference>
<feature type="region of interest" description="Disordered" evidence="6">
    <location>
        <begin position="1"/>
        <end position="28"/>
    </location>
</feature>
<dbReference type="GO" id="GO:0016020">
    <property type="term" value="C:membrane"/>
    <property type="evidence" value="ECO:0007669"/>
    <property type="project" value="UniProtKB-SubCell"/>
</dbReference>
<dbReference type="PROSITE" id="PS01214">
    <property type="entry name" value="UPF0016"/>
    <property type="match status" value="1"/>
</dbReference>
<keyword evidence="4 7" id="KW-1133">Transmembrane helix</keyword>
<dbReference type="InterPro" id="IPR049555">
    <property type="entry name" value="GDT1-like_CS"/>
</dbReference>
<evidence type="ECO:0000313" key="9">
    <source>
        <dbReference type="EMBL" id="KAJ8602734.1"/>
    </source>
</evidence>
<evidence type="ECO:0000256" key="2">
    <source>
        <dbReference type="ARBA" id="ARBA00009190"/>
    </source>
</evidence>
<sequence length="534" mass="59416">MAINVSWRRSSARWRSTSRGGDQARDGDQRLVAAIKREMAINVSWRRSSARWRSTSRGGDQARDGDQRLVAAIKREMAINVSWRRSSARWRSTSRGGDQARDGDQRLVAAIKREMAINVSWRRSSARWRSTSRGGDQARDGDQRLVAAIKREMAINVSWRRSSARWRSTSRGGDQARDGDQRLVAAIKREMASNVSWRLTFFRTRTSEMRRDNTYRHTLNGFFSTRMKNSSPMIRTLSSSSSSSMLLVLVALVSGEEVFRRADANGDGVLDLDEFQRARLGGPGDGFIGMPVPRRFRGQASLPMIDDASFYKAFVNSLGMIWATEVGDKTFFIAAVLAMRNSRFVVFSGALFSLAIMTVLSAALGYALPSLLPRKYTHYASAALFLYFGLRMLRDASTSRDGPSEELVEVEEELVRKKEEENGDIEAPPSKRTGSRVFTQAFFLTFLAEWGDRSQIATIALASAKDPYGVILGGITGHAMCTGLAVLGGRMLASRISERTVALVGGLLFLLFAIYSFFFEAVPDDIPILKSPTS</sequence>
<dbReference type="InterPro" id="IPR018247">
    <property type="entry name" value="EF_Hand_1_Ca_BS"/>
</dbReference>
<dbReference type="GO" id="GO:0005794">
    <property type="term" value="C:Golgi apparatus"/>
    <property type="evidence" value="ECO:0007669"/>
    <property type="project" value="TreeGrafter"/>
</dbReference>
<dbReference type="PROSITE" id="PS50222">
    <property type="entry name" value="EF_HAND_2"/>
    <property type="match status" value="1"/>
</dbReference>
<dbReference type="Pfam" id="PF01169">
    <property type="entry name" value="GDT1"/>
    <property type="match status" value="2"/>
</dbReference>
<protein>
    <recommendedName>
        <fullName evidence="8">EF-hand domain-containing protein</fullName>
    </recommendedName>
</protein>
<evidence type="ECO:0000256" key="3">
    <source>
        <dbReference type="ARBA" id="ARBA00022692"/>
    </source>
</evidence>
<dbReference type="GO" id="GO:0015085">
    <property type="term" value="F:calcium ion transmembrane transporter activity"/>
    <property type="evidence" value="ECO:0007669"/>
    <property type="project" value="TreeGrafter"/>
</dbReference>
<name>A0AAD7UEW7_9STRA</name>
<evidence type="ECO:0000256" key="6">
    <source>
        <dbReference type="SAM" id="MobiDB-lite"/>
    </source>
</evidence>